<dbReference type="InterPro" id="IPR021456">
    <property type="entry name" value="DUF3107"/>
</dbReference>
<comment type="caution">
    <text evidence="1">The sequence shown here is derived from an EMBL/GenBank/DDBJ whole genome shotgun (WGS) entry which is preliminary data.</text>
</comment>
<evidence type="ECO:0000313" key="1">
    <source>
        <dbReference type="EMBL" id="MCP1387949.1"/>
    </source>
</evidence>
<sequence length="74" mass="8183">MEIKIGLADTQRELSIRLPEGQENVFSVVEEAIAGGAPTLKLADEKGREFLIRTDRIAYVEQSSSTARSVGFMR</sequence>
<dbReference type="Proteomes" id="UP001204000">
    <property type="component" value="Unassembled WGS sequence"/>
</dbReference>
<evidence type="ECO:0000313" key="2">
    <source>
        <dbReference type="Proteomes" id="UP001204000"/>
    </source>
</evidence>
<accession>A0ABT1G1Q0</accession>
<dbReference type="EMBL" id="JAMFTQ010000007">
    <property type="protein sequence ID" value="MCP1387949.1"/>
    <property type="molecule type" value="Genomic_DNA"/>
</dbReference>
<organism evidence="1 2">
    <name type="scientific">Corynebacterium stercoris</name>
    <dbReference type="NCBI Taxonomy" id="2943490"/>
    <lineage>
        <taxon>Bacteria</taxon>
        <taxon>Bacillati</taxon>
        <taxon>Actinomycetota</taxon>
        <taxon>Actinomycetes</taxon>
        <taxon>Mycobacteriales</taxon>
        <taxon>Corynebacteriaceae</taxon>
        <taxon>Corynebacterium</taxon>
    </lineage>
</organism>
<protein>
    <submittedName>
        <fullName evidence="1">DUF3107 domain-containing protein</fullName>
    </submittedName>
</protein>
<dbReference type="RefSeq" id="WP_253577936.1">
    <property type="nucleotide sequence ID" value="NZ_JAMFTQ010000007.1"/>
</dbReference>
<gene>
    <name evidence="1" type="ORF">M5J20_07065</name>
</gene>
<name>A0ABT1G1Q0_9CORY</name>
<proteinExistence type="predicted"/>
<reference evidence="1" key="1">
    <citation type="submission" date="2022-05" db="EMBL/GenBank/DDBJ databases">
        <title>Corynebacterium sp. TA-R-1 sp. nov., isolated from human feces.</title>
        <authorList>
            <person name="Shamsuzzaman M."/>
            <person name="Dahal R.H."/>
        </authorList>
    </citation>
    <scope>NUCLEOTIDE SEQUENCE</scope>
    <source>
        <strain evidence="1">TA-R-1</strain>
    </source>
</reference>
<dbReference type="Pfam" id="PF11305">
    <property type="entry name" value="DUF3107"/>
    <property type="match status" value="1"/>
</dbReference>
<keyword evidence="2" id="KW-1185">Reference proteome</keyword>